<dbReference type="EC" id="2.7.8.13" evidence="12 13"/>
<dbReference type="GO" id="GO:0009252">
    <property type="term" value="P:peptidoglycan biosynthetic process"/>
    <property type="evidence" value="ECO:0007669"/>
    <property type="project" value="UniProtKB-UniRule"/>
</dbReference>
<keyword evidence="11 12" id="KW-0961">Cell wall biogenesis/degradation</keyword>
<feature type="transmembrane region" description="Helical" evidence="12">
    <location>
        <begin position="297"/>
        <end position="318"/>
    </location>
</feature>
<dbReference type="Pfam" id="PF00953">
    <property type="entry name" value="Glycos_transf_4"/>
    <property type="match status" value="1"/>
</dbReference>
<feature type="transmembrane region" description="Helical" evidence="12">
    <location>
        <begin position="270"/>
        <end position="291"/>
    </location>
</feature>
<evidence type="ECO:0000256" key="8">
    <source>
        <dbReference type="ARBA" id="ARBA00022989"/>
    </source>
</evidence>
<evidence type="ECO:0000256" key="6">
    <source>
        <dbReference type="ARBA" id="ARBA00022960"/>
    </source>
</evidence>
<dbReference type="PANTHER" id="PTHR22926:SF5">
    <property type="entry name" value="PHOSPHO-N-ACETYLMURAMOYL-PENTAPEPTIDE-TRANSFERASE HOMOLOG"/>
    <property type="match status" value="1"/>
</dbReference>
<evidence type="ECO:0000256" key="11">
    <source>
        <dbReference type="ARBA" id="ARBA00023316"/>
    </source>
</evidence>
<keyword evidence="10 12" id="KW-0131">Cell cycle</keyword>
<feature type="transmembrane region" description="Helical" evidence="12">
    <location>
        <begin position="177"/>
        <end position="194"/>
    </location>
</feature>
<keyword evidence="12 14" id="KW-0479">Metal-binding</keyword>
<dbReference type="InterPro" id="IPR003524">
    <property type="entry name" value="PNAcMuramoyl-5peptid_Trfase"/>
</dbReference>
<accession>A0A517ZWS0</accession>
<proteinExistence type="inferred from homology"/>
<organism evidence="15 16">
    <name type="scientific">Symmachiella dynata</name>
    <dbReference type="NCBI Taxonomy" id="2527995"/>
    <lineage>
        <taxon>Bacteria</taxon>
        <taxon>Pseudomonadati</taxon>
        <taxon>Planctomycetota</taxon>
        <taxon>Planctomycetia</taxon>
        <taxon>Planctomycetales</taxon>
        <taxon>Planctomycetaceae</taxon>
        <taxon>Symmachiella</taxon>
    </lineage>
</organism>
<sequence length="367" mass="39960">MLVWLLDHFAPLMEKIEIFSSGDSRVFLTARTALASLTAFLIAILLGPTAIRWLQSRFRERVVSGSARLNEIQASKNATPTMGGLFIMAAILISILMWGNLHSPFVLVAIFVVVGFSVLGAIDDWVKLKGARNGLRAKEKFVVQLVLAGTASLLLYWHHRQVSQGLDLFWPFGEHSIYLGVGFILWGAFVMVGSSNAVNLTDGLDGLACGCMVFAGSAFVALCYMSGHREMSEYLSVPYIAGAGEMSVVLGAMVGAVMGFLWFNCYPAQVFMGDTGSLPMGALLGLAALVIRQELLLVIVGGVFVIETLSVISQVGWFRMTGRRLIACSPLHNHFLFHGHHEMKIVVRFWISSAILAIIAVASLKIH</sequence>
<evidence type="ECO:0000256" key="14">
    <source>
        <dbReference type="PIRSR" id="PIRSR600715-1"/>
    </source>
</evidence>
<dbReference type="Proteomes" id="UP000319383">
    <property type="component" value="Chromosome"/>
</dbReference>
<dbReference type="PROSITE" id="PS01347">
    <property type="entry name" value="MRAY_1"/>
    <property type="match status" value="1"/>
</dbReference>
<keyword evidence="5 12" id="KW-0812">Transmembrane</keyword>
<feature type="binding site" evidence="14">
    <location>
        <position position="274"/>
    </location>
    <ligand>
        <name>Mg(2+)</name>
        <dbReference type="ChEBI" id="CHEBI:18420"/>
    </ligand>
</feature>
<comment type="subcellular location">
    <subcellularLocation>
        <location evidence="12">Cell membrane</location>
        <topology evidence="12">Multi-pass membrane protein</topology>
    </subcellularLocation>
    <subcellularLocation>
        <location evidence="1">Membrane</location>
        <topology evidence="1">Multi-pass membrane protein</topology>
    </subcellularLocation>
</comment>
<dbReference type="GO" id="GO:0046872">
    <property type="term" value="F:metal ion binding"/>
    <property type="evidence" value="ECO:0007669"/>
    <property type="project" value="UniProtKB-KW"/>
</dbReference>
<dbReference type="PROSITE" id="PS01348">
    <property type="entry name" value="MRAY_2"/>
    <property type="match status" value="1"/>
</dbReference>
<comment type="similarity">
    <text evidence="2 12">Belongs to the glycosyltransferase 4 family. MraY subfamily.</text>
</comment>
<dbReference type="PANTHER" id="PTHR22926">
    <property type="entry name" value="PHOSPHO-N-ACETYLMURAMOYL-PENTAPEPTIDE-TRANSFERASE"/>
    <property type="match status" value="1"/>
</dbReference>
<keyword evidence="12 14" id="KW-0460">Magnesium</keyword>
<keyword evidence="12" id="KW-1003">Cell membrane</keyword>
<dbReference type="GO" id="GO:0008963">
    <property type="term" value="F:phospho-N-acetylmuramoyl-pentapeptide-transferase activity"/>
    <property type="evidence" value="ECO:0007669"/>
    <property type="project" value="UniProtKB-UniRule"/>
</dbReference>
<keyword evidence="7 12" id="KW-0573">Peptidoglycan synthesis</keyword>
<dbReference type="InterPro" id="IPR000715">
    <property type="entry name" value="Glycosyl_transferase_4"/>
</dbReference>
<keyword evidence="6 12" id="KW-0133">Cell shape</keyword>
<evidence type="ECO:0000256" key="12">
    <source>
        <dbReference type="HAMAP-Rule" id="MF_00038"/>
    </source>
</evidence>
<dbReference type="GO" id="GO:0005886">
    <property type="term" value="C:plasma membrane"/>
    <property type="evidence" value="ECO:0007669"/>
    <property type="project" value="UniProtKB-SubCell"/>
</dbReference>
<evidence type="ECO:0000256" key="2">
    <source>
        <dbReference type="ARBA" id="ARBA00005583"/>
    </source>
</evidence>
<dbReference type="KEGG" id="sdyn:Mal52_54670"/>
<dbReference type="NCBIfam" id="TIGR00445">
    <property type="entry name" value="mraY"/>
    <property type="match status" value="1"/>
</dbReference>
<reference evidence="15 16" key="1">
    <citation type="submission" date="2019-02" db="EMBL/GenBank/DDBJ databases">
        <title>Deep-cultivation of Planctomycetes and their phenomic and genomic characterization uncovers novel biology.</title>
        <authorList>
            <person name="Wiegand S."/>
            <person name="Jogler M."/>
            <person name="Boedeker C."/>
            <person name="Pinto D."/>
            <person name="Vollmers J."/>
            <person name="Rivas-Marin E."/>
            <person name="Kohn T."/>
            <person name="Peeters S.H."/>
            <person name="Heuer A."/>
            <person name="Rast P."/>
            <person name="Oberbeckmann S."/>
            <person name="Bunk B."/>
            <person name="Jeske O."/>
            <person name="Meyerdierks A."/>
            <person name="Storesund J.E."/>
            <person name="Kallscheuer N."/>
            <person name="Luecker S."/>
            <person name="Lage O.M."/>
            <person name="Pohl T."/>
            <person name="Merkel B.J."/>
            <person name="Hornburger P."/>
            <person name="Mueller R.-W."/>
            <person name="Bruemmer F."/>
            <person name="Labrenz M."/>
            <person name="Spormann A.M."/>
            <person name="Op den Camp H."/>
            <person name="Overmann J."/>
            <person name="Amann R."/>
            <person name="Jetten M.S.M."/>
            <person name="Mascher T."/>
            <person name="Medema M.H."/>
            <person name="Devos D.P."/>
            <person name="Kaster A.-K."/>
            <person name="Ovreas L."/>
            <person name="Rohde M."/>
            <person name="Galperin M.Y."/>
            <person name="Jogler C."/>
        </authorList>
    </citation>
    <scope>NUCLEOTIDE SEQUENCE [LARGE SCALE GENOMIC DNA]</scope>
    <source>
        <strain evidence="15 16">Mal52</strain>
    </source>
</reference>
<evidence type="ECO:0000256" key="3">
    <source>
        <dbReference type="ARBA" id="ARBA00022618"/>
    </source>
</evidence>
<comment type="function">
    <text evidence="12">Catalyzes the initial step of the lipid cycle reactions in the biosynthesis of the cell wall peptidoglycan: transfers peptidoglycan precursor phospho-MurNAc-pentapeptide from UDP-MurNAc-pentapeptide onto the lipid carrier undecaprenyl phosphate, yielding undecaprenyl-pyrophosphoryl-MurNAc-pentapeptide, known as lipid I.</text>
</comment>
<feature type="transmembrane region" description="Helical" evidence="12">
    <location>
        <begin position="206"/>
        <end position="227"/>
    </location>
</feature>
<dbReference type="GO" id="GO:0051301">
    <property type="term" value="P:cell division"/>
    <property type="evidence" value="ECO:0007669"/>
    <property type="project" value="UniProtKB-KW"/>
</dbReference>
<dbReference type="RefSeq" id="WP_145379513.1">
    <property type="nucleotide sequence ID" value="NZ_CP036276.1"/>
</dbReference>
<evidence type="ECO:0000256" key="7">
    <source>
        <dbReference type="ARBA" id="ARBA00022984"/>
    </source>
</evidence>
<keyword evidence="9 12" id="KW-0472">Membrane</keyword>
<dbReference type="GO" id="GO:0051992">
    <property type="term" value="F:UDP-N-acetylmuramoyl-L-alanyl-D-glutamyl-meso-2,6-diaminopimelyl-D-alanyl-D-alanine:undecaprenyl-phosphate transferase activity"/>
    <property type="evidence" value="ECO:0007669"/>
    <property type="project" value="RHEA"/>
</dbReference>
<feature type="binding site" evidence="14">
    <location>
        <position position="199"/>
    </location>
    <ligand>
        <name>Mg(2+)</name>
        <dbReference type="ChEBI" id="CHEBI:18420"/>
    </ligand>
</feature>
<gene>
    <name evidence="12 15" type="primary">mraY</name>
    <name evidence="15" type="ORF">Mal52_54670</name>
</gene>
<evidence type="ECO:0000256" key="13">
    <source>
        <dbReference type="NCBIfam" id="TIGR00445"/>
    </source>
</evidence>
<dbReference type="HAMAP" id="MF_00038">
    <property type="entry name" value="MraY"/>
    <property type="match status" value="1"/>
</dbReference>
<keyword evidence="16" id="KW-1185">Reference proteome</keyword>
<name>A0A517ZWS0_9PLAN</name>
<dbReference type="UniPathway" id="UPA00219"/>
<protein>
    <recommendedName>
        <fullName evidence="12 13">Phospho-N-acetylmuramoyl-pentapeptide-transferase</fullName>
        <ecNumber evidence="12 13">2.7.8.13</ecNumber>
    </recommendedName>
    <alternativeName>
        <fullName evidence="12">UDP-MurNAc-pentapeptide phosphotransferase</fullName>
    </alternativeName>
</protein>
<dbReference type="CDD" id="cd06852">
    <property type="entry name" value="GT_MraY"/>
    <property type="match status" value="1"/>
</dbReference>
<dbReference type="GO" id="GO:0008360">
    <property type="term" value="P:regulation of cell shape"/>
    <property type="evidence" value="ECO:0007669"/>
    <property type="project" value="UniProtKB-KW"/>
</dbReference>
<evidence type="ECO:0000256" key="1">
    <source>
        <dbReference type="ARBA" id="ARBA00004141"/>
    </source>
</evidence>
<evidence type="ECO:0000313" key="16">
    <source>
        <dbReference type="Proteomes" id="UP000319383"/>
    </source>
</evidence>
<keyword evidence="3 12" id="KW-0132">Cell division</keyword>
<evidence type="ECO:0000313" key="15">
    <source>
        <dbReference type="EMBL" id="QDU46939.1"/>
    </source>
</evidence>
<comment type="catalytic activity">
    <reaction evidence="12">
        <text>UDP-N-acetyl-alpha-D-muramoyl-L-alanyl-gamma-D-glutamyl-meso-2,6-diaminopimeloyl-D-alanyl-D-alanine + di-trans,octa-cis-undecaprenyl phosphate = di-trans,octa-cis-undecaprenyl diphospho-N-acetyl-alpha-D-muramoyl-L-alanyl-D-glutamyl-meso-2,6-diaminopimeloyl-D-alanyl-D-alanine + UMP</text>
        <dbReference type="Rhea" id="RHEA:28386"/>
        <dbReference type="ChEBI" id="CHEBI:57865"/>
        <dbReference type="ChEBI" id="CHEBI:60392"/>
        <dbReference type="ChEBI" id="CHEBI:61386"/>
        <dbReference type="ChEBI" id="CHEBI:61387"/>
        <dbReference type="EC" id="2.7.8.13"/>
    </reaction>
</comment>
<comment type="pathway">
    <text evidence="12">Cell wall biogenesis; peptidoglycan biosynthesis.</text>
</comment>
<keyword evidence="4 12" id="KW-0808">Transferase</keyword>
<feature type="transmembrane region" description="Helical" evidence="12">
    <location>
        <begin position="104"/>
        <end position="121"/>
    </location>
</feature>
<evidence type="ECO:0000256" key="5">
    <source>
        <dbReference type="ARBA" id="ARBA00022692"/>
    </source>
</evidence>
<feature type="transmembrane region" description="Helical" evidence="12">
    <location>
        <begin position="141"/>
        <end position="157"/>
    </location>
</feature>
<evidence type="ECO:0000256" key="4">
    <source>
        <dbReference type="ARBA" id="ARBA00022679"/>
    </source>
</evidence>
<comment type="cofactor">
    <cofactor evidence="12 14">
        <name>Mg(2+)</name>
        <dbReference type="ChEBI" id="CHEBI:18420"/>
    </cofactor>
</comment>
<feature type="transmembrane region" description="Helical" evidence="12">
    <location>
        <begin position="78"/>
        <end position="98"/>
    </location>
</feature>
<dbReference type="EMBL" id="CP036276">
    <property type="protein sequence ID" value="QDU46939.1"/>
    <property type="molecule type" value="Genomic_DNA"/>
</dbReference>
<evidence type="ECO:0000256" key="9">
    <source>
        <dbReference type="ARBA" id="ARBA00023136"/>
    </source>
</evidence>
<keyword evidence="8 12" id="KW-1133">Transmembrane helix</keyword>
<feature type="transmembrane region" description="Helical" evidence="12">
    <location>
        <begin position="345"/>
        <end position="364"/>
    </location>
</feature>
<evidence type="ECO:0000256" key="10">
    <source>
        <dbReference type="ARBA" id="ARBA00023306"/>
    </source>
</evidence>
<feature type="transmembrane region" description="Helical" evidence="12">
    <location>
        <begin position="33"/>
        <end position="54"/>
    </location>
</feature>
<feature type="transmembrane region" description="Helical" evidence="12">
    <location>
        <begin position="239"/>
        <end position="263"/>
    </location>
</feature>
<dbReference type="GO" id="GO:0071555">
    <property type="term" value="P:cell wall organization"/>
    <property type="evidence" value="ECO:0007669"/>
    <property type="project" value="UniProtKB-KW"/>
</dbReference>
<dbReference type="InterPro" id="IPR018480">
    <property type="entry name" value="PNAcMuramoyl-5peptid_Trfase_CS"/>
</dbReference>
<dbReference type="AlphaFoldDB" id="A0A517ZWS0"/>